<dbReference type="InterPro" id="IPR003379">
    <property type="entry name" value="Carboxylase_cons_dom"/>
</dbReference>
<dbReference type="InterPro" id="IPR055268">
    <property type="entry name" value="PCB-like"/>
</dbReference>
<dbReference type="SUPFAM" id="SSF51230">
    <property type="entry name" value="Single hybrid motif"/>
    <property type="match status" value="1"/>
</dbReference>
<dbReference type="GO" id="GO:0005737">
    <property type="term" value="C:cytoplasm"/>
    <property type="evidence" value="ECO:0007669"/>
    <property type="project" value="TreeGrafter"/>
</dbReference>
<dbReference type="InterPro" id="IPR000891">
    <property type="entry name" value="PYR_CT"/>
</dbReference>
<accession>Q1Q0F0</accession>
<dbReference type="InterPro" id="IPR001882">
    <property type="entry name" value="Biotin_BS"/>
</dbReference>
<evidence type="ECO:0000313" key="4">
    <source>
        <dbReference type="EMBL" id="CAJ72805.1"/>
    </source>
</evidence>
<dbReference type="GO" id="GO:0006094">
    <property type="term" value="P:gluconeogenesis"/>
    <property type="evidence" value="ECO:0007669"/>
    <property type="project" value="TreeGrafter"/>
</dbReference>
<dbReference type="Gene3D" id="2.40.50.100">
    <property type="match status" value="1"/>
</dbReference>
<sequence length="610" mass="67409">MQRYKMTKKVQFMCTAFRDGFQSVYGARVLTRDFLPALEAARDAGISYFEAGGGARFQSLYFYCNEDAFAMMDTFRETAGHGADLQTLSRGVNVVGLESQSGEIIRMHAQLFKKHGITTIRNFDALNDVRNLIFSGKCIAEAGLKHQICITMMELPPGCTGAHDPDFYIRILRQILDEGIPFHSLCFKDASGTAVPSKVYETIKRARKILPEDMFIHFHTHETAGIGVSANKAALDGGADAIDLSLSPCSGGTCQTDILVMWHALRGTGYDLDVNIDKVREAEEVFKECMKDYFLPPEATSVEPLILWSPMPGGALTANTQMLRDNGIMDKYPEVIKSMSEVVKLGGYGTSVTPVSQFYFQQAFNNVLFGPWQKIAPGYGKMVLGYFGKTPVPPDPEIVKIAAEQLKLEPTVRSPLEINDEDPKKSVRHVREILKQEGIAETDENIFIVATCTDKGLKFLKGKAEMGIRLVEKKGGQIVANDEQNRQVRSQEYLLTVNGKEYSVTIEGNKAKVNGKIYQVEIHKTPEAVTAVGVKKIKEEGLAVKAQMPGKVIRLTSRIGDYLHSGQSILVVEAMKMEIHVSSPAEGTVIDIKVKECDQIVTGQVLAFIN</sequence>
<dbReference type="GO" id="GO:0004736">
    <property type="term" value="F:pyruvate carboxylase activity"/>
    <property type="evidence" value="ECO:0007669"/>
    <property type="project" value="TreeGrafter"/>
</dbReference>
<dbReference type="CDD" id="cd07937">
    <property type="entry name" value="DRE_TIM_PC_TC_5S"/>
    <property type="match status" value="1"/>
</dbReference>
<protein>
    <submittedName>
        <fullName evidence="4">Strongly similar to oxaloacetate (OadA) or methylmalonyl-CoA decarboxylase (MmdA)</fullName>
        <ecNumber evidence="4">4.1.1.3</ecNumber>
        <ecNumber evidence="4">4.1.1.41</ecNumber>
    </submittedName>
</protein>
<dbReference type="Gene3D" id="3.20.20.70">
    <property type="entry name" value="Aldolase class I"/>
    <property type="match status" value="1"/>
</dbReference>
<dbReference type="EC" id="4.1.1.41" evidence="4"/>
<proteinExistence type="predicted"/>
<dbReference type="SUPFAM" id="SSF89000">
    <property type="entry name" value="post-HMGL domain-like"/>
    <property type="match status" value="1"/>
</dbReference>
<dbReference type="Pfam" id="PF00682">
    <property type="entry name" value="HMGL-like"/>
    <property type="match status" value="1"/>
</dbReference>
<name>Q1Q0F0_KUEST</name>
<keyword evidence="1" id="KW-0092">Biotin</keyword>
<dbReference type="EC" id="4.1.1.3" evidence="4"/>
<dbReference type="AlphaFoldDB" id="Q1Q0F0"/>
<dbReference type="InterPro" id="IPR000089">
    <property type="entry name" value="Biotin_lipoyl"/>
</dbReference>
<dbReference type="PROSITE" id="PS00188">
    <property type="entry name" value="BIOTIN"/>
    <property type="match status" value="1"/>
</dbReference>
<feature type="domain" description="Pyruvate carboxyltransferase" evidence="3">
    <location>
        <begin position="10"/>
        <end position="280"/>
    </location>
</feature>
<keyword evidence="4" id="KW-0456">Lyase</keyword>
<dbReference type="EMBL" id="CT573072">
    <property type="protein sequence ID" value="CAJ72805.1"/>
    <property type="molecule type" value="Genomic_DNA"/>
</dbReference>
<reference evidence="4" key="1">
    <citation type="journal article" date="2006" name="Nature">
        <title>Deciphering the evolution and metabolism of an anammox bacterium from a community genome.</title>
        <authorList>
            <person name="Strous M."/>
            <person name="Pelletier E."/>
            <person name="Mangenot S."/>
            <person name="Rattei T."/>
            <person name="Lehner A."/>
            <person name="Taylor M.W."/>
            <person name="Horn M."/>
            <person name="Daims H."/>
            <person name="Bartol-Mavel D."/>
            <person name="Wincker P."/>
            <person name="Barbe V."/>
            <person name="Fonknechten N."/>
            <person name="Vallenet D."/>
            <person name="Segurens B."/>
            <person name="Schenowitz-Truong C."/>
            <person name="Medigue C."/>
            <person name="Collingro A."/>
            <person name="Snel B."/>
            <person name="Dutilh B.E."/>
            <person name="OpDenCamp H.J.M."/>
            <person name="vanDerDrift C."/>
            <person name="Cirpus I."/>
            <person name="vanDePas-Schoonen K.T."/>
            <person name="Harhangi H.R."/>
            <person name="vanNiftrik L."/>
            <person name="Schmid M."/>
            <person name="Keltjens J."/>
            <person name="vanDeVossenberg J."/>
            <person name="Kartal B."/>
            <person name="Meier H."/>
            <person name="Frishman D."/>
            <person name="Huynen M.A."/>
            <person name="Mewes H."/>
            <person name="Weissenbach J."/>
            <person name="Jetten M.S.M."/>
            <person name="Wagner M."/>
            <person name="LePaslier D."/>
        </authorList>
    </citation>
    <scope>NUCLEOTIDE SEQUENCE</scope>
</reference>
<dbReference type="PANTHER" id="PTHR43778:SF2">
    <property type="entry name" value="PYRUVATE CARBOXYLASE, MITOCHONDRIAL"/>
    <property type="match status" value="1"/>
</dbReference>
<dbReference type="GO" id="GO:0016829">
    <property type="term" value="F:lyase activity"/>
    <property type="evidence" value="ECO:0007669"/>
    <property type="project" value="UniProtKB-KW"/>
</dbReference>
<dbReference type="CDD" id="cd06850">
    <property type="entry name" value="biotinyl_domain"/>
    <property type="match status" value="1"/>
</dbReference>
<evidence type="ECO:0000259" key="3">
    <source>
        <dbReference type="PROSITE" id="PS50991"/>
    </source>
</evidence>
<reference evidence="4" key="2">
    <citation type="submission" date="2006-01" db="EMBL/GenBank/DDBJ databases">
        <authorList>
            <person name="Genoscope"/>
        </authorList>
    </citation>
    <scope>NUCLEOTIDE SEQUENCE</scope>
</reference>
<dbReference type="PROSITE" id="PS50968">
    <property type="entry name" value="BIOTINYL_LIPOYL"/>
    <property type="match status" value="1"/>
</dbReference>
<gene>
    <name evidence="4" type="primary">oadA</name>
    <name evidence="4" type="ORF">kustd2060</name>
</gene>
<feature type="domain" description="Lipoyl-binding" evidence="2">
    <location>
        <begin position="537"/>
        <end position="610"/>
    </location>
</feature>
<dbReference type="PROSITE" id="PS50991">
    <property type="entry name" value="PYR_CT"/>
    <property type="match status" value="1"/>
</dbReference>
<organism evidence="4">
    <name type="scientific">Kuenenia stuttgartiensis</name>
    <dbReference type="NCBI Taxonomy" id="174633"/>
    <lineage>
        <taxon>Bacteria</taxon>
        <taxon>Pseudomonadati</taxon>
        <taxon>Planctomycetota</taxon>
        <taxon>Candidatus Brocadiia</taxon>
        <taxon>Candidatus Brocadiales</taxon>
        <taxon>Candidatus Brocadiaceae</taxon>
        <taxon>Candidatus Kuenenia</taxon>
    </lineage>
</organism>
<evidence type="ECO:0000259" key="2">
    <source>
        <dbReference type="PROSITE" id="PS50968"/>
    </source>
</evidence>
<dbReference type="Pfam" id="PF02436">
    <property type="entry name" value="PYC_OADA"/>
    <property type="match status" value="1"/>
</dbReference>
<dbReference type="Pfam" id="PF00364">
    <property type="entry name" value="Biotin_lipoyl"/>
    <property type="match status" value="1"/>
</dbReference>
<dbReference type="PANTHER" id="PTHR43778">
    <property type="entry name" value="PYRUVATE CARBOXYLASE"/>
    <property type="match status" value="1"/>
</dbReference>
<dbReference type="InterPro" id="IPR013785">
    <property type="entry name" value="Aldolase_TIM"/>
</dbReference>
<dbReference type="InterPro" id="IPR011053">
    <property type="entry name" value="Single_hybrid_motif"/>
</dbReference>
<dbReference type="SUPFAM" id="SSF51569">
    <property type="entry name" value="Aldolase"/>
    <property type="match status" value="1"/>
</dbReference>
<evidence type="ECO:0000256" key="1">
    <source>
        <dbReference type="ARBA" id="ARBA00023267"/>
    </source>
</evidence>